<reference evidence="8 9" key="1">
    <citation type="journal article" date="2016" name="Sci. Rep.">
        <title>Metabolic traits of an uncultured archaeal lineage -MSBL1- from brine pools of the Red Sea.</title>
        <authorList>
            <person name="Mwirichia R."/>
            <person name="Alam I."/>
            <person name="Rashid M."/>
            <person name="Vinu M."/>
            <person name="Ba-Alawi W."/>
            <person name="Anthony Kamau A."/>
            <person name="Kamanda Ngugi D."/>
            <person name="Goker M."/>
            <person name="Klenk H.P."/>
            <person name="Bajic V."/>
            <person name="Stingl U."/>
        </authorList>
    </citation>
    <scope>NUCLEOTIDE SEQUENCE [LARGE SCALE GENOMIC DNA]</scope>
    <source>
        <strain evidence="8">SCGC-AAA261G05</strain>
    </source>
</reference>
<dbReference type="InterPro" id="IPR005859">
    <property type="entry name" value="CysK"/>
</dbReference>
<evidence type="ECO:0000313" key="9">
    <source>
        <dbReference type="Proteomes" id="UP000070405"/>
    </source>
</evidence>
<evidence type="ECO:0000256" key="6">
    <source>
        <dbReference type="ARBA" id="ARBA00023192"/>
    </source>
</evidence>
<dbReference type="Pfam" id="PF00291">
    <property type="entry name" value="PALP"/>
    <property type="match status" value="1"/>
</dbReference>
<evidence type="ECO:0000259" key="7">
    <source>
        <dbReference type="Pfam" id="PF00291"/>
    </source>
</evidence>
<organism evidence="8 9">
    <name type="scientific">candidate division MSBL1 archaeon SCGC-AAA261G05</name>
    <dbReference type="NCBI Taxonomy" id="1698276"/>
    <lineage>
        <taxon>Archaea</taxon>
        <taxon>Methanobacteriati</taxon>
        <taxon>Methanobacteriota</taxon>
        <taxon>candidate division MSBL1</taxon>
    </lineage>
</organism>
<evidence type="ECO:0000256" key="1">
    <source>
        <dbReference type="ARBA" id="ARBA00001933"/>
    </source>
</evidence>
<feature type="domain" description="Tryptophan synthase beta chain-like PALP" evidence="7">
    <location>
        <begin position="15"/>
        <end position="303"/>
    </location>
</feature>
<comment type="similarity">
    <text evidence="2">Belongs to the cysteine synthase/cystathionine beta-synthase family.</text>
</comment>
<dbReference type="PATRIC" id="fig|1698276.3.peg.329"/>
<dbReference type="AlphaFoldDB" id="A0A133VAH6"/>
<dbReference type="InterPro" id="IPR001926">
    <property type="entry name" value="TrpB-like_PALP"/>
</dbReference>
<dbReference type="SUPFAM" id="SSF53686">
    <property type="entry name" value="Tryptophan synthase beta subunit-like PLP-dependent enzymes"/>
    <property type="match status" value="1"/>
</dbReference>
<dbReference type="Gene3D" id="3.40.50.1100">
    <property type="match status" value="2"/>
</dbReference>
<dbReference type="EMBL" id="LHYA01000027">
    <property type="protein sequence ID" value="KXB03397.1"/>
    <property type="molecule type" value="Genomic_DNA"/>
</dbReference>
<dbReference type="PANTHER" id="PTHR10314">
    <property type="entry name" value="CYSTATHIONINE BETA-SYNTHASE"/>
    <property type="match status" value="1"/>
</dbReference>
<protein>
    <recommendedName>
        <fullName evidence="7">Tryptophan synthase beta chain-like PALP domain-containing protein</fullName>
    </recommendedName>
</protein>
<evidence type="ECO:0000313" key="8">
    <source>
        <dbReference type="EMBL" id="KXB03397.1"/>
    </source>
</evidence>
<evidence type="ECO:0000256" key="5">
    <source>
        <dbReference type="ARBA" id="ARBA00022898"/>
    </source>
</evidence>
<dbReference type="Proteomes" id="UP000070405">
    <property type="component" value="Unassembled WGS sequence"/>
</dbReference>
<dbReference type="InterPro" id="IPR036052">
    <property type="entry name" value="TrpB-like_PALP_sf"/>
</dbReference>
<keyword evidence="9" id="KW-1185">Reference proteome</keyword>
<dbReference type="GO" id="GO:0004124">
    <property type="term" value="F:cysteine synthase activity"/>
    <property type="evidence" value="ECO:0007669"/>
    <property type="project" value="InterPro"/>
</dbReference>
<dbReference type="InterPro" id="IPR050214">
    <property type="entry name" value="Cys_Synth/Cystath_Beta-Synth"/>
</dbReference>
<comment type="caution">
    <text evidence="8">The sequence shown here is derived from an EMBL/GenBank/DDBJ whole genome shotgun (WGS) entry which is preliminary data.</text>
</comment>
<dbReference type="GO" id="GO:0006535">
    <property type="term" value="P:cysteine biosynthetic process from serine"/>
    <property type="evidence" value="ECO:0007669"/>
    <property type="project" value="InterPro"/>
</dbReference>
<dbReference type="FunFam" id="3.40.50.1100:FF:000006">
    <property type="entry name" value="Cysteine synthase"/>
    <property type="match status" value="1"/>
</dbReference>
<dbReference type="CDD" id="cd01561">
    <property type="entry name" value="CBS_like"/>
    <property type="match status" value="1"/>
</dbReference>
<accession>A0A133VAH6</accession>
<comment type="cofactor">
    <cofactor evidence="1">
        <name>pyridoxal 5'-phosphate</name>
        <dbReference type="ChEBI" id="CHEBI:597326"/>
    </cofactor>
</comment>
<evidence type="ECO:0000256" key="4">
    <source>
        <dbReference type="ARBA" id="ARBA00022679"/>
    </source>
</evidence>
<evidence type="ECO:0000256" key="2">
    <source>
        <dbReference type="ARBA" id="ARBA00007103"/>
    </source>
</evidence>
<keyword evidence="4" id="KW-0808">Transferase</keyword>
<evidence type="ECO:0000256" key="3">
    <source>
        <dbReference type="ARBA" id="ARBA00022605"/>
    </source>
</evidence>
<keyword evidence="3" id="KW-0028">Amino-acid biosynthesis</keyword>
<dbReference type="NCBIfam" id="TIGR01136">
    <property type="entry name" value="cysKM"/>
    <property type="match status" value="1"/>
</dbReference>
<sequence length="349" mass="38967">MVEWSKNKHYFDNIMETIGRTPLVKLDKIPEEEGIDASILGKIEWFSPTGSLKDRIFYEMITKAIERGELKPGMKIIEASTGNAGIACSFVGNLLGYDVTIVMPEGMSEERIKIMEAYGANVVLTPGAESDVDICLEKVQEMMEENPGEYWWANQYDNPDNVNAHYKTTGREIWEQTDGNVNAFLATQGTGGTITGVGRYLKEKNPSVKLYAGEPKEAPMLSKREWGAHRIEGIGDGFVPRNLDLSQLTGIFVTSSDEAIEMAKRLASEEGIFCGISSGSNVAGAIKLAKKHSELKTIVTMINDTGQRYYSTPLCGVEKELEIPEREHPMDEYTINELNKYQDDWEIIE</sequence>
<name>A0A133VAH6_9EURY</name>
<dbReference type="InterPro" id="IPR005856">
    <property type="entry name" value="Cys_synth"/>
</dbReference>
<dbReference type="NCBIfam" id="TIGR01139">
    <property type="entry name" value="cysK"/>
    <property type="match status" value="1"/>
</dbReference>
<keyword evidence="5" id="KW-0663">Pyridoxal phosphate</keyword>
<keyword evidence="6" id="KW-0198">Cysteine biosynthesis</keyword>
<proteinExistence type="inferred from homology"/>
<gene>
    <name evidence="8" type="ORF">AKJ47_02305</name>
</gene>